<accession>A0A8S1ZLV0</accession>
<dbReference type="EMBL" id="LR999452">
    <property type="protein sequence ID" value="CAE5962817.1"/>
    <property type="molecule type" value="Genomic_DNA"/>
</dbReference>
<dbReference type="Pfam" id="PF08276">
    <property type="entry name" value="PAN_2"/>
    <property type="match status" value="2"/>
</dbReference>
<feature type="transmembrane region" description="Helical" evidence="16">
    <location>
        <begin position="489"/>
        <end position="510"/>
    </location>
</feature>
<keyword evidence="14" id="KW-1015">Disulfide bond</keyword>
<keyword evidence="5" id="KW-0808">Transferase</keyword>
<dbReference type="PANTHER" id="PTHR32444:SF235">
    <property type="entry name" value="OS01G0783900 PROTEIN"/>
    <property type="match status" value="1"/>
</dbReference>
<name>A0A8S1ZLV0_ARAAE</name>
<dbReference type="Pfam" id="PF00954">
    <property type="entry name" value="S_locus_glycop"/>
    <property type="match status" value="2"/>
</dbReference>
<dbReference type="SMART" id="SM00108">
    <property type="entry name" value="B_lectin"/>
    <property type="match status" value="2"/>
</dbReference>
<dbReference type="InterPro" id="IPR000858">
    <property type="entry name" value="S_locus_glycoprot_dom"/>
</dbReference>
<dbReference type="FunFam" id="2.90.10.10:FF:000003">
    <property type="entry name" value="G-type lectin S-receptor-like serine/threonine-protein kinase"/>
    <property type="match status" value="2"/>
</dbReference>
<dbReference type="AlphaFoldDB" id="A0A8S1ZLV0"/>
<evidence type="ECO:0000256" key="10">
    <source>
        <dbReference type="ARBA" id="ARBA00022777"/>
    </source>
</evidence>
<dbReference type="GO" id="GO:0030246">
    <property type="term" value="F:carbohydrate binding"/>
    <property type="evidence" value="ECO:0007669"/>
    <property type="project" value="UniProtKB-KW"/>
</dbReference>
<feature type="transmembrane region" description="Helical" evidence="16">
    <location>
        <begin position="567"/>
        <end position="584"/>
    </location>
</feature>
<keyword evidence="15" id="KW-0325">Glycoprotein</keyword>
<dbReference type="GO" id="GO:0004674">
    <property type="term" value="F:protein serine/threonine kinase activity"/>
    <property type="evidence" value="ECO:0007669"/>
    <property type="project" value="UniProtKB-KW"/>
</dbReference>
<dbReference type="SMART" id="SM00473">
    <property type="entry name" value="PAN_AP"/>
    <property type="match status" value="2"/>
</dbReference>
<organism evidence="19 20">
    <name type="scientific">Arabidopsis arenosa</name>
    <name type="common">Sand rock-cress</name>
    <name type="synonym">Cardaminopsis arenosa</name>
    <dbReference type="NCBI Taxonomy" id="38785"/>
    <lineage>
        <taxon>Eukaryota</taxon>
        <taxon>Viridiplantae</taxon>
        <taxon>Streptophyta</taxon>
        <taxon>Embryophyta</taxon>
        <taxon>Tracheophyta</taxon>
        <taxon>Spermatophyta</taxon>
        <taxon>Magnoliopsida</taxon>
        <taxon>eudicotyledons</taxon>
        <taxon>Gunneridae</taxon>
        <taxon>Pentapetalae</taxon>
        <taxon>rosids</taxon>
        <taxon>malvids</taxon>
        <taxon>Brassicales</taxon>
        <taxon>Brassicaceae</taxon>
        <taxon>Camelineae</taxon>
        <taxon>Arabidopsis</taxon>
    </lineage>
</organism>
<evidence type="ECO:0000256" key="14">
    <source>
        <dbReference type="ARBA" id="ARBA00023157"/>
    </source>
</evidence>
<dbReference type="PROSITE" id="PS50927">
    <property type="entry name" value="BULB_LECTIN"/>
    <property type="match status" value="2"/>
</dbReference>
<evidence type="ECO:0000259" key="17">
    <source>
        <dbReference type="PROSITE" id="PS50927"/>
    </source>
</evidence>
<evidence type="ECO:0000256" key="2">
    <source>
        <dbReference type="ARBA" id="ARBA00022475"/>
    </source>
</evidence>
<keyword evidence="7" id="KW-0732">Signal</keyword>
<evidence type="ECO:0000256" key="4">
    <source>
        <dbReference type="ARBA" id="ARBA00022536"/>
    </source>
</evidence>
<dbReference type="SUPFAM" id="SSF51110">
    <property type="entry name" value="alpha-D-mannose-specific plant lectins"/>
    <property type="match status" value="2"/>
</dbReference>
<dbReference type="InterPro" id="IPR003609">
    <property type="entry name" value="Pan_app"/>
</dbReference>
<dbReference type="CDD" id="cd00028">
    <property type="entry name" value="B_lectin"/>
    <property type="match status" value="2"/>
</dbReference>
<evidence type="ECO:0000256" key="7">
    <source>
        <dbReference type="ARBA" id="ARBA00022729"/>
    </source>
</evidence>
<evidence type="ECO:0000313" key="19">
    <source>
        <dbReference type="EMBL" id="CAE5962817.1"/>
    </source>
</evidence>
<comment type="subcellular location">
    <subcellularLocation>
        <location evidence="1">Cell membrane</location>
        <topology evidence="1">Single-pass type I membrane protein</topology>
    </subcellularLocation>
</comment>
<evidence type="ECO:0000256" key="13">
    <source>
        <dbReference type="ARBA" id="ARBA00023136"/>
    </source>
</evidence>
<proteinExistence type="predicted"/>
<evidence type="ECO:0000256" key="12">
    <source>
        <dbReference type="ARBA" id="ARBA00022989"/>
    </source>
</evidence>
<feature type="domain" description="Apple" evidence="18">
    <location>
        <begin position="891"/>
        <end position="971"/>
    </location>
</feature>
<keyword evidence="8" id="KW-0430">Lectin</keyword>
<keyword evidence="6 16" id="KW-0812">Transmembrane</keyword>
<reference evidence="19" key="1">
    <citation type="submission" date="2021-01" db="EMBL/GenBank/DDBJ databases">
        <authorList>
            <person name="Bezrukov I."/>
        </authorList>
    </citation>
    <scope>NUCLEOTIDE SEQUENCE</scope>
</reference>
<evidence type="ECO:0000313" key="20">
    <source>
        <dbReference type="Proteomes" id="UP000682877"/>
    </source>
</evidence>
<feature type="domain" description="Apple" evidence="18">
    <location>
        <begin position="395"/>
        <end position="477"/>
    </location>
</feature>
<dbReference type="GO" id="GO:0005524">
    <property type="term" value="F:ATP binding"/>
    <property type="evidence" value="ECO:0007669"/>
    <property type="project" value="UniProtKB-KW"/>
</dbReference>
<keyword evidence="20" id="KW-1185">Reference proteome</keyword>
<keyword evidence="4" id="KW-0245">EGF-like domain</keyword>
<dbReference type="Proteomes" id="UP000682877">
    <property type="component" value="Chromosome 2"/>
</dbReference>
<evidence type="ECO:0000256" key="3">
    <source>
        <dbReference type="ARBA" id="ARBA00022527"/>
    </source>
</evidence>
<evidence type="ECO:0000256" key="16">
    <source>
        <dbReference type="SAM" id="Phobius"/>
    </source>
</evidence>
<keyword evidence="10" id="KW-0418">Kinase</keyword>
<keyword evidence="11" id="KW-0067">ATP-binding</keyword>
<evidence type="ECO:0000256" key="5">
    <source>
        <dbReference type="ARBA" id="ARBA00022679"/>
    </source>
</evidence>
<dbReference type="GO" id="GO:0031625">
    <property type="term" value="F:ubiquitin protein ligase binding"/>
    <property type="evidence" value="ECO:0007669"/>
    <property type="project" value="UniProtKB-ARBA"/>
</dbReference>
<gene>
    <name evidence="19" type="ORF">AARE701A_LOCUS4456</name>
</gene>
<dbReference type="PROSITE" id="PS50948">
    <property type="entry name" value="PAN"/>
    <property type="match status" value="2"/>
</dbReference>
<keyword evidence="9" id="KW-0547">Nucleotide-binding</keyword>
<keyword evidence="13 16" id="KW-0472">Membrane</keyword>
<dbReference type="InterPro" id="IPR036426">
    <property type="entry name" value="Bulb-type_lectin_dom_sf"/>
</dbReference>
<keyword evidence="2" id="KW-1003">Cell membrane</keyword>
<evidence type="ECO:0000256" key="15">
    <source>
        <dbReference type="ARBA" id="ARBA00023180"/>
    </source>
</evidence>
<dbReference type="PANTHER" id="PTHR32444">
    <property type="entry name" value="BULB-TYPE LECTIN DOMAIN-CONTAINING PROTEIN"/>
    <property type="match status" value="1"/>
</dbReference>
<evidence type="ECO:0000256" key="9">
    <source>
        <dbReference type="ARBA" id="ARBA00022741"/>
    </source>
</evidence>
<dbReference type="CDD" id="cd01098">
    <property type="entry name" value="PAN_AP_plant"/>
    <property type="match status" value="2"/>
</dbReference>
<evidence type="ECO:0000256" key="6">
    <source>
        <dbReference type="ARBA" id="ARBA00022692"/>
    </source>
</evidence>
<evidence type="ECO:0000259" key="18">
    <source>
        <dbReference type="PROSITE" id="PS50948"/>
    </source>
</evidence>
<dbReference type="Gene3D" id="2.90.10.10">
    <property type="entry name" value="Bulb-type lectin domain"/>
    <property type="match status" value="2"/>
</dbReference>
<evidence type="ECO:0000256" key="8">
    <source>
        <dbReference type="ARBA" id="ARBA00022734"/>
    </source>
</evidence>
<protein>
    <submittedName>
        <fullName evidence="19">Uncharacterized protein</fullName>
    </submittedName>
</protein>
<keyword evidence="12 16" id="KW-1133">Transmembrane helix</keyword>
<evidence type="ECO:0000256" key="11">
    <source>
        <dbReference type="ARBA" id="ARBA00022840"/>
    </source>
</evidence>
<evidence type="ECO:0000256" key="1">
    <source>
        <dbReference type="ARBA" id="ARBA00004251"/>
    </source>
</evidence>
<dbReference type="Pfam" id="PF01453">
    <property type="entry name" value="B_lectin"/>
    <property type="match status" value="2"/>
</dbReference>
<dbReference type="GO" id="GO:0005886">
    <property type="term" value="C:plasma membrane"/>
    <property type="evidence" value="ECO:0007669"/>
    <property type="project" value="UniProtKB-SubCell"/>
</dbReference>
<sequence>MVLLRFIFSAMPLTNEAEASTKALRIRYHQETLISIHGILNLNTKMQRLRIQIIVLGDQDLVTRPGPLYVAIPDGRYVVLGSKKVSAITPTSPLSIGQTLTSPNGVFELGFFSPNNSQNLYVGIWFKGILPRTVVWVANRENPVTDSTANLAISSNGSLLLFDGKHGIAWSIGETFASNGSRAELSDSGNLLVLDKVSGITLWQSFEHLGNTMLPYSSLMYNPATGEKRVLSSWKSYTDPSPGEFVDHITTQVPPQGFIMRGSKPYWRSGPWAKTRFTGVPLTDESYTHPFSVQQDANGSVYFSHLQRNFKRSFLVLTSEGSLKVTHHNGTDWVLNIDVPANTCDFYGACGPFGLCVMSIPPKCKCFKGFVPQFSEEWKRGNWTGGCVRRTELHCQGNSTGKHVNVFHPVANIKPPDFYEFLSSGSAEECYQSCLHNCSCLAFSYINGIGCLIWNQELMDVMQFSAGGELLSIRLASSEMGGNKRKKTITASIVSISLFVILGSAAFGFWRYRVKHNAIASKVSLQGAWRNDLKSEDVSESWKMGALWSTLEIVLGPRREHMGMTRFACFLLFTLLLSFSYAAITPMNPLSLGQTLSSSNEVYELGFFSPNNSHNQYVGIWFKDTIPRVVVWVANREKPVTDSTANLAVSSNGSLLLFNGKHGIVWSSGVAFASSRCRAEILDSGNLVVIDIVSGRTLWQSFEHLGDTMLHSSSLMYNLATNEKRVLTSWKSYTDPSAGDFVGEITSQVPSQGFIMRGSTPYWRSGPWAKTRFTGLPVMDGSFTDPFSLHQDVNGSGYLSYFQRNYRLTRLILTSEGSIKIFRHNGKDWEPYFEVPANSCDIYGVCGPFGLCVASVPPNCKCFKGFVPKSIEEWKRGNWTSGCVRRTELHCQGNSTSKDVFYPVANIKPPDFYEFTDSVDTEECYQSCLHNCSCLAFSYIHGIGCLVWNQDLMDTVQFPAGGELLSIRLAHSELGVAKKLITAFSKFLPLQ</sequence>
<dbReference type="InterPro" id="IPR001480">
    <property type="entry name" value="Bulb-type_lectin_dom"/>
</dbReference>
<keyword evidence="3" id="KW-0723">Serine/threonine-protein kinase</keyword>
<feature type="domain" description="Bulb-type lectin" evidence="17">
    <location>
        <begin position="581"/>
        <end position="702"/>
    </location>
</feature>
<feature type="domain" description="Bulb-type lectin" evidence="17">
    <location>
        <begin position="85"/>
        <end position="206"/>
    </location>
</feature>
<dbReference type="GO" id="GO:0048544">
    <property type="term" value="P:recognition of pollen"/>
    <property type="evidence" value="ECO:0007669"/>
    <property type="project" value="InterPro"/>
</dbReference>